<reference evidence="1" key="1">
    <citation type="journal article" date="2014" name="Front. Microbiol.">
        <title>High frequency of phylogenetically diverse reductive dehalogenase-homologous genes in deep subseafloor sedimentary metagenomes.</title>
        <authorList>
            <person name="Kawai M."/>
            <person name="Futagami T."/>
            <person name="Toyoda A."/>
            <person name="Takaki Y."/>
            <person name="Nishi S."/>
            <person name="Hori S."/>
            <person name="Arai W."/>
            <person name="Tsubouchi T."/>
            <person name="Morono Y."/>
            <person name="Uchiyama I."/>
            <person name="Ito T."/>
            <person name="Fujiyama A."/>
            <person name="Inagaki F."/>
            <person name="Takami H."/>
        </authorList>
    </citation>
    <scope>NUCLEOTIDE SEQUENCE</scope>
    <source>
        <strain evidence="1">Expedition CK06-06</strain>
    </source>
</reference>
<organism evidence="1">
    <name type="scientific">marine sediment metagenome</name>
    <dbReference type="NCBI Taxonomy" id="412755"/>
    <lineage>
        <taxon>unclassified sequences</taxon>
        <taxon>metagenomes</taxon>
        <taxon>ecological metagenomes</taxon>
    </lineage>
</organism>
<comment type="caution">
    <text evidence="1">The sequence shown here is derived from an EMBL/GenBank/DDBJ whole genome shotgun (WGS) entry which is preliminary data.</text>
</comment>
<accession>X1DDY7</accession>
<name>X1DDY7_9ZZZZ</name>
<proteinExistence type="predicted"/>
<gene>
    <name evidence="1" type="ORF">S01H4_42906</name>
</gene>
<feature type="non-terminal residue" evidence="1">
    <location>
        <position position="1"/>
    </location>
</feature>
<dbReference type="EMBL" id="BART01023613">
    <property type="protein sequence ID" value="GAG94636.1"/>
    <property type="molecule type" value="Genomic_DNA"/>
</dbReference>
<evidence type="ECO:0000313" key="1">
    <source>
        <dbReference type="EMBL" id="GAG94636.1"/>
    </source>
</evidence>
<protein>
    <submittedName>
        <fullName evidence="1">Uncharacterized protein</fullName>
    </submittedName>
</protein>
<dbReference type="AlphaFoldDB" id="X1DDY7"/>
<sequence length="91" mass="10287">DTSRGYVCAPEEGYLDKIGKEASKQKVVQIAFDLLRKKAHRLGADKDNLEMELLEDSEFNMVQGFYTVGRNIRVRAQIKPGLISPYREAAV</sequence>